<accession>A0A0M3HFD2</accession>
<dbReference type="PROSITE" id="PS50856">
    <property type="entry name" value="AMOP"/>
    <property type="match status" value="1"/>
</dbReference>
<dbReference type="Pfam" id="PF03782">
    <property type="entry name" value="AMOP"/>
    <property type="match status" value="1"/>
</dbReference>
<name>A0A0M3HFD2_ASCLU</name>
<dbReference type="InterPro" id="IPR005533">
    <property type="entry name" value="AMOP_dom"/>
</dbReference>
<sequence>MPISWYPRNFTNPDYFTAEQIFQIGNDAMYSVQLGLYVIGYREAQDNKIRKFRPEYRTLCRLATFTNRNTYEYRFRPQDERINIYQVEQWYLNEWERMNEMYTYRFGYMKLAPLRPNDVTGMNLLPGLISSPISIHWLWQPMNIPTLTVASFTPQQQESRIKFVEEKATQMYAEDGAQYNFIRYTETNASCPCIESQARIDLGRFMPHPRCSQVYHRLSTCLNHR</sequence>
<evidence type="ECO:0000313" key="2">
    <source>
        <dbReference type="Proteomes" id="UP000036681"/>
    </source>
</evidence>
<feature type="domain" description="AMOP" evidence="1">
    <location>
        <begin position="160"/>
        <end position="225"/>
    </location>
</feature>
<dbReference type="Pfam" id="PF24464">
    <property type="entry name" value="Ig_F54D1_6_2"/>
    <property type="match status" value="1"/>
</dbReference>
<reference evidence="3" key="1">
    <citation type="submission" date="2017-02" db="UniProtKB">
        <authorList>
            <consortium name="WormBaseParasite"/>
        </authorList>
    </citation>
    <scope>IDENTIFICATION</scope>
</reference>
<dbReference type="WBParaSite" id="ALUE_0000022701-mRNA-1">
    <property type="protein sequence ID" value="ALUE_0000022701-mRNA-1"/>
    <property type="gene ID" value="ALUE_0000022701"/>
</dbReference>
<dbReference type="InterPro" id="IPR057019">
    <property type="entry name" value="F54D1_6-like_Ig-like_2"/>
</dbReference>
<organism evidence="2 3">
    <name type="scientific">Ascaris lumbricoides</name>
    <name type="common">Giant roundworm</name>
    <dbReference type="NCBI Taxonomy" id="6252"/>
    <lineage>
        <taxon>Eukaryota</taxon>
        <taxon>Metazoa</taxon>
        <taxon>Ecdysozoa</taxon>
        <taxon>Nematoda</taxon>
        <taxon>Chromadorea</taxon>
        <taxon>Rhabditida</taxon>
        <taxon>Spirurina</taxon>
        <taxon>Ascaridomorpha</taxon>
        <taxon>Ascaridoidea</taxon>
        <taxon>Ascarididae</taxon>
        <taxon>Ascaris</taxon>
    </lineage>
</organism>
<evidence type="ECO:0000313" key="3">
    <source>
        <dbReference type="WBParaSite" id="ALUE_0000022701-mRNA-1"/>
    </source>
</evidence>
<dbReference type="Proteomes" id="UP000036681">
    <property type="component" value="Unplaced"/>
</dbReference>
<keyword evidence="2" id="KW-1185">Reference proteome</keyword>
<protein>
    <submittedName>
        <fullName evidence="3">AMOP domain-containing protein</fullName>
    </submittedName>
</protein>
<dbReference type="AlphaFoldDB" id="A0A0M3HFD2"/>
<evidence type="ECO:0000259" key="1">
    <source>
        <dbReference type="PROSITE" id="PS50856"/>
    </source>
</evidence>
<proteinExistence type="predicted"/>